<evidence type="ECO:0000313" key="2">
    <source>
        <dbReference type="Proteomes" id="UP001596297"/>
    </source>
</evidence>
<protein>
    <submittedName>
        <fullName evidence="1">Uncharacterized protein</fullName>
    </submittedName>
</protein>
<name>A0ABW1YG09_9DEIO</name>
<comment type="caution">
    <text evidence="1">The sequence shown here is derived from an EMBL/GenBank/DDBJ whole genome shotgun (WGS) entry which is preliminary data.</text>
</comment>
<dbReference type="RefSeq" id="WP_380083495.1">
    <property type="nucleotide sequence ID" value="NZ_JBHSWD010000001.1"/>
</dbReference>
<evidence type="ECO:0000313" key="1">
    <source>
        <dbReference type="EMBL" id="MFC6592467.1"/>
    </source>
</evidence>
<reference evidence="2" key="1">
    <citation type="journal article" date="2019" name="Int. J. Syst. Evol. Microbiol.">
        <title>The Global Catalogue of Microorganisms (GCM) 10K type strain sequencing project: providing services to taxonomists for standard genome sequencing and annotation.</title>
        <authorList>
            <consortium name="The Broad Institute Genomics Platform"/>
            <consortium name="The Broad Institute Genome Sequencing Center for Infectious Disease"/>
            <person name="Wu L."/>
            <person name="Ma J."/>
        </authorList>
    </citation>
    <scope>NUCLEOTIDE SEQUENCE [LARGE SCALE GENOMIC DNA]</scope>
    <source>
        <strain evidence="2">CGMCC 1.15772</strain>
    </source>
</reference>
<proteinExistence type="predicted"/>
<accession>A0ABW1YG09</accession>
<sequence>MIRYRKQNLNDPEQDSEIAVDLTPFIFIAAGYIAVKVLLRTLD</sequence>
<organism evidence="1 2">
    <name type="scientific">Deinococcus lacus</name>
    <dbReference type="NCBI Taxonomy" id="392561"/>
    <lineage>
        <taxon>Bacteria</taxon>
        <taxon>Thermotogati</taxon>
        <taxon>Deinococcota</taxon>
        <taxon>Deinococci</taxon>
        <taxon>Deinococcales</taxon>
        <taxon>Deinococcaceae</taxon>
        <taxon>Deinococcus</taxon>
    </lineage>
</organism>
<dbReference type="EMBL" id="JBHSWD010000001">
    <property type="protein sequence ID" value="MFC6592467.1"/>
    <property type="molecule type" value="Genomic_DNA"/>
</dbReference>
<keyword evidence="2" id="KW-1185">Reference proteome</keyword>
<dbReference type="Proteomes" id="UP001596297">
    <property type="component" value="Unassembled WGS sequence"/>
</dbReference>
<gene>
    <name evidence="1" type="ORF">ACFP81_10990</name>
</gene>